<dbReference type="EMBL" id="CP097508">
    <property type="protein sequence ID" value="URE09388.1"/>
    <property type="molecule type" value="Genomic_DNA"/>
</dbReference>
<gene>
    <name evidence="1" type="ORF">MUK42_34740</name>
</gene>
<organism evidence="1 2">
    <name type="scientific">Musa troglodytarum</name>
    <name type="common">fe'i banana</name>
    <dbReference type="NCBI Taxonomy" id="320322"/>
    <lineage>
        <taxon>Eukaryota</taxon>
        <taxon>Viridiplantae</taxon>
        <taxon>Streptophyta</taxon>
        <taxon>Embryophyta</taxon>
        <taxon>Tracheophyta</taxon>
        <taxon>Spermatophyta</taxon>
        <taxon>Magnoliopsida</taxon>
        <taxon>Liliopsida</taxon>
        <taxon>Zingiberales</taxon>
        <taxon>Musaceae</taxon>
        <taxon>Musa</taxon>
    </lineage>
</organism>
<sequence length="86" mass="9422">MKTSATVGDTSQGSILVALPVHFLGDGSAPKLASLFPVSYKRWQMAKISNLSSVTMELEWSRLDLPETMPRGLSFLASWVGRVIRV</sequence>
<proteinExistence type="predicted"/>
<evidence type="ECO:0000313" key="2">
    <source>
        <dbReference type="Proteomes" id="UP001055439"/>
    </source>
</evidence>
<evidence type="ECO:0000313" key="1">
    <source>
        <dbReference type="EMBL" id="URE09388.1"/>
    </source>
</evidence>
<keyword evidence="2" id="KW-1185">Reference proteome</keyword>
<accession>A0A9E7GA34</accession>
<name>A0A9E7GA34_9LILI</name>
<dbReference type="AlphaFoldDB" id="A0A9E7GA34"/>
<reference evidence="1" key="1">
    <citation type="submission" date="2022-05" db="EMBL/GenBank/DDBJ databases">
        <title>The Musa troglodytarum L. genome provides insights into the mechanism of non-climacteric behaviour and enrichment of carotenoids.</title>
        <authorList>
            <person name="Wang J."/>
        </authorList>
    </citation>
    <scope>NUCLEOTIDE SEQUENCE</scope>
    <source>
        <tissue evidence="1">Leaf</tissue>
    </source>
</reference>
<protein>
    <submittedName>
        <fullName evidence="1">Uncharacterized protein</fullName>
    </submittedName>
</protein>
<dbReference type="Proteomes" id="UP001055439">
    <property type="component" value="Chromosome 6"/>
</dbReference>